<proteinExistence type="predicted"/>
<evidence type="ECO:0000313" key="1">
    <source>
        <dbReference type="EMBL" id="AGT10170.1"/>
    </source>
</evidence>
<keyword evidence="2" id="KW-1185">Reference proteome</keyword>
<accession>S5Y348</accession>
<dbReference type="STRING" id="1367847.JCM7686_3134"/>
<dbReference type="RefSeq" id="WP_020951807.1">
    <property type="nucleotide sequence ID" value="NC_022041.1"/>
</dbReference>
<dbReference type="Proteomes" id="UP000015480">
    <property type="component" value="Chromosome"/>
</dbReference>
<sequence>MSKKLPRIGYIVNTYPRPSHSFIRREIVAVERIGFDVHRFAMRGDLAQLKDAGDLAEHERTERVLERGSRGLAGAFFGAAFRKPRQFLTALRRARSRAKAGESSFPRQMIYLAEGAIVAARAKELGLDHLHAHFGTNSTSVAQYAHLLSGVPYSFTVHGPEEFDRPEAFDLGAKIADAKFCAAISSFGRSQLFRWAEPADWAKVEIVHCGIEPARWGAPSAFPGGMALRLVAVGRFAEQKGFGLLIDAFAKAHRQNPNLQLSLVGDGPLRPEIEALIRRESLGDAVELLGWQDETGVRAAVTAAHLMVMPSFAEGLPVVIMEAMASARPIIATYIAGIPELVRPGQEGWLVPAGDSAALAEAMLTAAAADRVTLEAMGAAARCRVLARHDIDASAEKLAQLFTATAN</sequence>
<dbReference type="PATRIC" id="fig|1367847.3.peg.3159"/>
<organism evidence="1 2">
    <name type="scientific">Paracoccus aminophilus JCM 7686</name>
    <dbReference type="NCBI Taxonomy" id="1367847"/>
    <lineage>
        <taxon>Bacteria</taxon>
        <taxon>Pseudomonadati</taxon>
        <taxon>Pseudomonadota</taxon>
        <taxon>Alphaproteobacteria</taxon>
        <taxon>Rhodobacterales</taxon>
        <taxon>Paracoccaceae</taxon>
        <taxon>Paracoccus</taxon>
    </lineage>
</organism>
<dbReference type="SUPFAM" id="SSF53756">
    <property type="entry name" value="UDP-Glycosyltransferase/glycogen phosphorylase"/>
    <property type="match status" value="1"/>
</dbReference>
<dbReference type="eggNOG" id="COG0438">
    <property type="taxonomic scope" value="Bacteria"/>
</dbReference>
<dbReference type="PANTHER" id="PTHR45947">
    <property type="entry name" value="SULFOQUINOVOSYL TRANSFERASE SQD2"/>
    <property type="match status" value="1"/>
</dbReference>
<dbReference type="GO" id="GO:0017176">
    <property type="term" value="F:phosphatidylinositol N-acetylglucosaminyltransferase activity"/>
    <property type="evidence" value="ECO:0007669"/>
    <property type="project" value="UniProtKB-EC"/>
</dbReference>
<gene>
    <name evidence="1" type="ORF">JCM7686_3134</name>
</gene>
<keyword evidence="1" id="KW-0808">Transferase</keyword>
<dbReference type="PANTHER" id="PTHR45947:SF15">
    <property type="entry name" value="TEICHURONIC ACID BIOSYNTHESIS GLYCOSYLTRANSFERASE TUAC-RELATED"/>
    <property type="match status" value="1"/>
</dbReference>
<dbReference type="AlphaFoldDB" id="S5Y348"/>
<dbReference type="EC" id="2.4.1.198" evidence="1"/>
<dbReference type="InterPro" id="IPR050194">
    <property type="entry name" value="Glycosyltransferase_grp1"/>
</dbReference>
<dbReference type="KEGG" id="pami:JCM7686_3134"/>
<keyword evidence="1" id="KW-0328">Glycosyltransferase</keyword>
<dbReference type="Gene3D" id="3.40.50.2000">
    <property type="entry name" value="Glycogen Phosphorylase B"/>
    <property type="match status" value="2"/>
</dbReference>
<reference evidence="1 2" key="1">
    <citation type="journal article" date="2014" name="BMC Genomics">
        <title>Architecture and functions of a multipartite genome of the methylotrophic bacterium Paracoccus aminophilus JCM 7686, containing primary and secondary chromids.</title>
        <authorList>
            <person name="Dziewit L."/>
            <person name="Czarnecki J."/>
            <person name="Wibberg D."/>
            <person name="Radlinska M."/>
            <person name="Mrozek P."/>
            <person name="Szymczak M."/>
            <person name="Schluter A."/>
            <person name="Puhler A."/>
            <person name="Bartosik D."/>
        </authorList>
    </citation>
    <scope>NUCLEOTIDE SEQUENCE [LARGE SCALE GENOMIC DNA]</scope>
    <source>
        <strain evidence="1">JCM 7686</strain>
    </source>
</reference>
<dbReference type="HOGENOM" id="CLU_009583_14_2_5"/>
<name>S5Y348_PARAH</name>
<dbReference type="Pfam" id="PF13692">
    <property type="entry name" value="Glyco_trans_1_4"/>
    <property type="match status" value="1"/>
</dbReference>
<evidence type="ECO:0000313" key="2">
    <source>
        <dbReference type="Proteomes" id="UP000015480"/>
    </source>
</evidence>
<protein>
    <submittedName>
        <fullName evidence="1">Glycosyl transferase</fullName>
        <ecNumber evidence="1">2.4.1.198</ecNumber>
    </submittedName>
</protein>
<dbReference type="EMBL" id="CP006650">
    <property type="protein sequence ID" value="AGT10170.1"/>
    <property type="molecule type" value="Genomic_DNA"/>
</dbReference>